<evidence type="ECO:0000256" key="3">
    <source>
        <dbReference type="ARBA" id="ARBA00023315"/>
    </source>
</evidence>
<protein>
    <submittedName>
        <fullName evidence="5">BAHD acyltransferase At5g47980-like</fullName>
    </submittedName>
</protein>
<dbReference type="Pfam" id="PF02458">
    <property type="entry name" value="Transferase"/>
    <property type="match status" value="1"/>
</dbReference>
<dbReference type="KEGG" id="mcha:111005052"/>
<comment type="similarity">
    <text evidence="1">Belongs to the plant acyltransferase family.</text>
</comment>
<accession>A0A6J1BRH3</accession>
<evidence type="ECO:0000313" key="5">
    <source>
        <dbReference type="RefSeq" id="XP_022132095.1"/>
    </source>
</evidence>
<dbReference type="GeneID" id="111005052"/>
<gene>
    <name evidence="5" type="primary">LOC111005052</name>
</gene>
<dbReference type="AlphaFoldDB" id="A0A6J1BRH3"/>
<name>A0A6J1BRH3_MOMCH</name>
<dbReference type="Gene3D" id="3.30.559.10">
    <property type="entry name" value="Chloramphenicol acetyltransferase-like domain"/>
    <property type="match status" value="2"/>
</dbReference>
<dbReference type="Proteomes" id="UP000504603">
    <property type="component" value="Unplaced"/>
</dbReference>
<dbReference type="OrthoDB" id="671439at2759"/>
<organism evidence="4 5">
    <name type="scientific">Momordica charantia</name>
    <name type="common">Bitter gourd</name>
    <name type="synonym">Balsam pear</name>
    <dbReference type="NCBI Taxonomy" id="3673"/>
    <lineage>
        <taxon>Eukaryota</taxon>
        <taxon>Viridiplantae</taxon>
        <taxon>Streptophyta</taxon>
        <taxon>Embryophyta</taxon>
        <taxon>Tracheophyta</taxon>
        <taxon>Spermatophyta</taxon>
        <taxon>Magnoliopsida</taxon>
        <taxon>eudicotyledons</taxon>
        <taxon>Gunneridae</taxon>
        <taxon>Pentapetalae</taxon>
        <taxon>rosids</taxon>
        <taxon>fabids</taxon>
        <taxon>Cucurbitales</taxon>
        <taxon>Cucurbitaceae</taxon>
        <taxon>Momordiceae</taxon>
        <taxon>Momordica</taxon>
    </lineage>
</organism>
<keyword evidence="2" id="KW-0808">Transferase</keyword>
<proteinExistence type="inferred from homology"/>
<sequence length="432" mass="47877">MLLEIVSRETIKPSSPTPPHLKIHALSLFDQLAPHMFVPLVFFFRHDNDCSRSSIVVISESLKLSLSKTLSRYYPFAGRMKDKERVECNDEGVTFLEARVRSGRLSEVVEKRRSEIVEVMFGDGLQWKESKSGALLMVQITLFECGGFAVGVLLSHKLADMATMVNFIQDWALISRDAALGEQLVNPLFVAADLFPLGDLPAMSGAVIEDGKGFLCHRIVFEGSKIEALKNSVSDKVENPSRVEVVSALIYKTLISASPSPSNSLMLQTLNLRTRVAPPLPENVVGSLVSFFPVAAGGEKEVELHELVGKMRDEMADFCNKYAKKYRTEEWGEAIKKRLKESGEILTKNGGNQEVYRFSSGCRFPIYEVDFGWGAAAWVTMAAFRLKNTVMMLDAKSGGGIEALVGLGHNQMAAFLQNQELLSFAFFESNCQ</sequence>
<reference evidence="5" key="1">
    <citation type="submission" date="2025-08" db="UniProtKB">
        <authorList>
            <consortium name="RefSeq"/>
        </authorList>
    </citation>
    <scope>IDENTIFICATION</scope>
    <source>
        <strain evidence="5">OHB3-1</strain>
    </source>
</reference>
<dbReference type="RefSeq" id="XP_022132095.1">
    <property type="nucleotide sequence ID" value="XM_022276403.1"/>
</dbReference>
<evidence type="ECO:0000256" key="1">
    <source>
        <dbReference type="ARBA" id="ARBA00009861"/>
    </source>
</evidence>
<dbReference type="PANTHER" id="PTHR31623:SF122">
    <property type="entry name" value="HXXXD-TYPE ACYL-TRANSFERASE FAMILY PROTEIN"/>
    <property type="match status" value="1"/>
</dbReference>
<dbReference type="InterPro" id="IPR023213">
    <property type="entry name" value="CAT-like_dom_sf"/>
</dbReference>
<keyword evidence="4" id="KW-1185">Reference proteome</keyword>
<dbReference type="GO" id="GO:0016746">
    <property type="term" value="F:acyltransferase activity"/>
    <property type="evidence" value="ECO:0007669"/>
    <property type="project" value="UniProtKB-KW"/>
</dbReference>
<evidence type="ECO:0000256" key="2">
    <source>
        <dbReference type="ARBA" id="ARBA00022679"/>
    </source>
</evidence>
<evidence type="ECO:0000313" key="4">
    <source>
        <dbReference type="Proteomes" id="UP000504603"/>
    </source>
</evidence>
<keyword evidence="3" id="KW-0012">Acyltransferase</keyword>
<dbReference type="PANTHER" id="PTHR31623">
    <property type="entry name" value="F21J9.9"/>
    <property type="match status" value="1"/>
</dbReference>